<comment type="similarity">
    <text evidence="3">Belongs to the aldehyde dehydrogenase family.</text>
</comment>
<protein>
    <submittedName>
        <fullName evidence="6">Retinal dehydrogenase 1</fullName>
    </submittedName>
</protein>
<dbReference type="InterPro" id="IPR016163">
    <property type="entry name" value="Ald_DH_C"/>
</dbReference>
<dbReference type="Gene3D" id="3.40.309.10">
    <property type="entry name" value="Aldehyde Dehydrogenase, Chain A, domain 2"/>
    <property type="match status" value="1"/>
</dbReference>
<feature type="compositionally biased region" description="Polar residues" evidence="4">
    <location>
        <begin position="32"/>
        <end position="42"/>
    </location>
</feature>
<dbReference type="InterPro" id="IPR016161">
    <property type="entry name" value="Ald_DH/histidinol_DH"/>
</dbReference>
<dbReference type="InterPro" id="IPR016160">
    <property type="entry name" value="Ald_DH_CS_CYS"/>
</dbReference>
<dbReference type="PROSITE" id="PS00070">
    <property type="entry name" value="ALDEHYDE_DEHYDR_CYS"/>
    <property type="match status" value="1"/>
</dbReference>
<feature type="domain" description="Aldehyde dehydrogenase" evidence="5">
    <location>
        <begin position="438"/>
        <end position="544"/>
    </location>
</feature>
<dbReference type="Pfam" id="PF00171">
    <property type="entry name" value="Aldedh"/>
    <property type="match status" value="2"/>
</dbReference>
<organism evidence="6 7">
    <name type="scientific">Eumeta variegata</name>
    <name type="common">Bagworm moth</name>
    <name type="synonym">Eumeta japonica</name>
    <dbReference type="NCBI Taxonomy" id="151549"/>
    <lineage>
        <taxon>Eukaryota</taxon>
        <taxon>Metazoa</taxon>
        <taxon>Ecdysozoa</taxon>
        <taxon>Arthropoda</taxon>
        <taxon>Hexapoda</taxon>
        <taxon>Insecta</taxon>
        <taxon>Pterygota</taxon>
        <taxon>Neoptera</taxon>
        <taxon>Endopterygota</taxon>
        <taxon>Lepidoptera</taxon>
        <taxon>Glossata</taxon>
        <taxon>Ditrysia</taxon>
        <taxon>Tineoidea</taxon>
        <taxon>Psychidae</taxon>
        <taxon>Oiketicinae</taxon>
        <taxon>Eumeta</taxon>
    </lineage>
</organism>
<dbReference type="InterPro" id="IPR016162">
    <property type="entry name" value="Ald_DH_N"/>
</dbReference>
<evidence type="ECO:0000256" key="2">
    <source>
        <dbReference type="PROSITE-ProRule" id="PRU10007"/>
    </source>
</evidence>
<dbReference type="AlphaFoldDB" id="A0A4C1UBV8"/>
<dbReference type="EMBL" id="BGZK01000155">
    <property type="protein sequence ID" value="GBP23973.1"/>
    <property type="molecule type" value="Genomic_DNA"/>
</dbReference>
<dbReference type="STRING" id="151549.A0A4C1UBV8"/>
<feature type="region of interest" description="Disordered" evidence="4">
    <location>
        <begin position="404"/>
        <end position="432"/>
    </location>
</feature>
<dbReference type="InterPro" id="IPR029510">
    <property type="entry name" value="Ald_DH_CS_GLU"/>
</dbReference>
<dbReference type="Proteomes" id="UP000299102">
    <property type="component" value="Unassembled WGS sequence"/>
</dbReference>
<dbReference type="OrthoDB" id="310895at2759"/>
<dbReference type="PANTHER" id="PTHR11699">
    <property type="entry name" value="ALDEHYDE DEHYDROGENASE-RELATED"/>
    <property type="match status" value="1"/>
</dbReference>
<evidence type="ECO:0000313" key="6">
    <source>
        <dbReference type="EMBL" id="GBP23973.1"/>
    </source>
</evidence>
<dbReference type="InterPro" id="IPR015590">
    <property type="entry name" value="Aldehyde_DH_dom"/>
</dbReference>
<feature type="active site" evidence="2">
    <location>
        <position position="338"/>
    </location>
</feature>
<sequence length="552" mass="60115">MSKLTTKHLNDVQRPRVSLTGYDSAASIRQTGCTRAGSNDTSRWPRPPTRRPAGLARNTTKELFYLSHAKVMNDKDSAVEIVLQGVVLCPQYLFIDNEWVGAVSGKTFPTIRPHDGKTVAQIAEADKIDVNRAVAAARRAFRRNSEWRLMTPSARGRLLHRFADLVERDADYLKTLETTDNGMVHTMTHIMVETAVNILRYTGGLADKIHGTTIPSDFEGLSYTLKQPVGVCGLILPWNAPILMFVNKVATALAAGCTVVVKPAEQTPLTALALVALLAEAGMPRGVVNVVTGYGPTAGAALTHHPHVAKISFTGSLEVGKLVLQAAGATNIKRVTLELGGKSPLVIFDDADLNVALPFATEGVFAHQGQVCMAASRLYVQAGVYDEFVRRAVEVAKNRKVGDPFLTETQSGPQDEERDQNRNLLKSRPGSERSHVATVIEIASKTTRLREQIFGPVQSIMRFETLDEVIDRANDTNYGLAAGVFTSDIQTALQFSNLVEAGTVWVNNYFAFGPHNPFGGFKDSGFGRENGIEGILEYLDTKTVNIAFPQTI</sequence>
<feature type="region of interest" description="Disordered" evidence="4">
    <location>
        <begin position="32"/>
        <end position="53"/>
    </location>
</feature>
<dbReference type="Gene3D" id="3.40.605.10">
    <property type="entry name" value="Aldehyde Dehydrogenase, Chain A, domain 1"/>
    <property type="match status" value="1"/>
</dbReference>
<dbReference type="FunFam" id="3.40.605.10:FF:000050">
    <property type="entry name" value="Aldehyde dehydrogenase, mitochondrial"/>
    <property type="match status" value="1"/>
</dbReference>
<keyword evidence="1 3" id="KW-0560">Oxidoreductase</keyword>
<evidence type="ECO:0000256" key="1">
    <source>
        <dbReference type="ARBA" id="ARBA00023002"/>
    </source>
</evidence>
<evidence type="ECO:0000259" key="5">
    <source>
        <dbReference type="Pfam" id="PF00171"/>
    </source>
</evidence>
<feature type="domain" description="Aldehyde dehydrogenase" evidence="5">
    <location>
        <begin position="99"/>
        <end position="421"/>
    </location>
</feature>
<dbReference type="GO" id="GO:0016620">
    <property type="term" value="F:oxidoreductase activity, acting on the aldehyde or oxo group of donors, NAD or NADP as acceptor"/>
    <property type="evidence" value="ECO:0007669"/>
    <property type="project" value="InterPro"/>
</dbReference>
<name>A0A4C1UBV8_EUMVA</name>
<evidence type="ECO:0000313" key="7">
    <source>
        <dbReference type="Proteomes" id="UP000299102"/>
    </source>
</evidence>
<evidence type="ECO:0000256" key="3">
    <source>
        <dbReference type="RuleBase" id="RU003345"/>
    </source>
</evidence>
<evidence type="ECO:0000256" key="4">
    <source>
        <dbReference type="SAM" id="MobiDB-lite"/>
    </source>
</evidence>
<keyword evidence="7" id="KW-1185">Reference proteome</keyword>
<dbReference type="PROSITE" id="PS00687">
    <property type="entry name" value="ALDEHYDE_DEHYDR_GLU"/>
    <property type="match status" value="1"/>
</dbReference>
<comment type="caution">
    <text evidence="6">The sequence shown here is derived from an EMBL/GenBank/DDBJ whole genome shotgun (WGS) entry which is preliminary data.</text>
</comment>
<proteinExistence type="inferred from homology"/>
<reference evidence="6 7" key="1">
    <citation type="journal article" date="2019" name="Commun. Biol.">
        <title>The bagworm genome reveals a unique fibroin gene that provides high tensile strength.</title>
        <authorList>
            <person name="Kono N."/>
            <person name="Nakamura H."/>
            <person name="Ohtoshi R."/>
            <person name="Tomita M."/>
            <person name="Numata K."/>
            <person name="Arakawa K."/>
        </authorList>
    </citation>
    <scope>NUCLEOTIDE SEQUENCE [LARGE SCALE GENOMIC DNA]</scope>
</reference>
<dbReference type="FunFam" id="3.40.605.10:FF:000026">
    <property type="entry name" value="Aldehyde dehydrogenase, putative"/>
    <property type="match status" value="1"/>
</dbReference>
<gene>
    <name evidence="6" type="primary">ALDH1A1</name>
    <name evidence="6" type="ORF">EVAR_17613_1</name>
</gene>
<accession>A0A4C1UBV8</accession>
<dbReference type="SUPFAM" id="SSF53720">
    <property type="entry name" value="ALDH-like"/>
    <property type="match status" value="1"/>
</dbReference>